<evidence type="ECO:0000313" key="4">
    <source>
        <dbReference type="EMBL" id="MBX0325313.1"/>
    </source>
</evidence>
<evidence type="ECO:0000259" key="3">
    <source>
        <dbReference type="Pfam" id="PF12172"/>
    </source>
</evidence>
<protein>
    <submittedName>
        <fullName evidence="4">3-hydroxy-3-methylglutaryl CoA synthase</fullName>
    </submittedName>
</protein>
<dbReference type="GO" id="GO:0016746">
    <property type="term" value="F:acyltransferase activity"/>
    <property type="evidence" value="ECO:0007669"/>
    <property type="project" value="InterPro"/>
</dbReference>
<evidence type="ECO:0000313" key="5">
    <source>
        <dbReference type="Proteomes" id="UP001430377"/>
    </source>
</evidence>
<sequence>MNYARGIVATGVYLPQSRLNGDEIEAAWGTSAPVSQIAVPAADEDALTMAIAAARNALDDSKIDPRDINHLAIGTTTPPLEEEEFAPRAASALGLNTDCELEAATQSTVAGANVLLSAAAASGPALAVVSDAPKGDPAEVGQRVGAGAAAFLFDEGGAVILADSATRSRDAPGLRFRERGSETVEELDITTYERETIRDLVSTAAEALDIDHEAVDGASLYQPTPDIPHRIARALPYDAETVERGTLVNDVGDAGAATTAIGLLAALDESDPSSVTVAGFFGSGATAVALAFETRTAIDASVSEAIDGGVSIPYAAALRERGQIGETEVAGGGAHVSLPSWQRTIQQRYRLEAGQCPNCEAVAFPPEGACPDCHKRVEFDKIELPRSGEIVAVTVIGQGGAPPEFVELQRRDGPFAVAIVEVTAGDGTARFPVQLTDCEPDEVSVGDRVVGRVRRIYSVEGVTRYGLKFVPE</sequence>
<keyword evidence="5" id="KW-1185">Reference proteome</keyword>
<dbReference type="Gene3D" id="3.40.47.10">
    <property type="match status" value="1"/>
</dbReference>
<dbReference type="InterPro" id="IPR002878">
    <property type="entry name" value="ChsH2_C"/>
</dbReference>
<dbReference type="GO" id="GO:0008299">
    <property type="term" value="P:isoprenoid biosynthetic process"/>
    <property type="evidence" value="ECO:0007669"/>
    <property type="project" value="UniProtKB-KW"/>
</dbReference>
<dbReference type="Gene3D" id="6.10.30.10">
    <property type="match status" value="1"/>
</dbReference>
<dbReference type="InterPro" id="IPR052513">
    <property type="entry name" value="Thioester_dehydratase-like"/>
</dbReference>
<organism evidence="4 5">
    <name type="scientific">Haloarcula rubra</name>
    <dbReference type="NCBI Taxonomy" id="2487747"/>
    <lineage>
        <taxon>Archaea</taxon>
        <taxon>Methanobacteriati</taxon>
        <taxon>Methanobacteriota</taxon>
        <taxon>Stenosarchaea group</taxon>
        <taxon>Halobacteria</taxon>
        <taxon>Halobacteriales</taxon>
        <taxon>Haloarculaceae</taxon>
        <taxon>Haloarcula</taxon>
    </lineage>
</organism>
<dbReference type="EMBL" id="RKLR01000012">
    <property type="protein sequence ID" value="MBX0325313.1"/>
    <property type="molecule type" value="Genomic_DNA"/>
</dbReference>
<dbReference type="InterPro" id="IPR022002">
    <property type="entry name" value="ChsH2_Znr"/>
</dbReference>
<comment type="caution">
    <text evidence="4">The sequence shown here is derived from an EMBL/GenBank/DDBJ whole genome shotgun (WGS) entry which is preliminary data.</text>
</comment>
<dbReference type="SUPFAM" id="SSF50249">
    <property type="entry name" value="Nucleic acid-binding proteins"/>
    <property type="match status" value="1"/>
</dbReference>
<reference evidence="4 5" key="1">
    <citation type="submission" date="2021-06" db="EMBL/GenBank/DDBJ databases">
        <title>Halomicroarcula sp. a new haloarchaeum isolated from saline soil.</title>
        <authorList>
            <person name="Duran-Viseras A."/>
            <person name="Sanchez-Porro C."/>
            <person name="Ventosa A."/>
        </authorList>
    </citation>
    <scope>NUCLEOTIDE SEQUENCE [LARGE SCALE GENOMIC DNA]</scope>
    <source>
        <strain evidence="4 5">F13</strain>
    </source>
</reference>
<gene>
    <name evidence="4" type="ORF">EGH21_20000</name>
</gene>
<dbReference type="InterPro" id="IPR016039">
    <property type="entry name" value="Thiolase-like"/>
</dbReference>
<dbReference type="Pfam" id="PF12172">
    <property type="entry name" value="zf-ChsH2"/>
    <property type="match status" value="1"/>
</dbReference>
<dbReference type="PANTHER" id="PTHR34075:SF5">
    <property type="entry name" value="BLR3430 PROTEIN"/>
    <property type="match status" value="1"/>
</dbReference>
<evidence type="ECO:0000256" key="1">
    <source>
        <dbReference type="ARBA" id="ARBA00023229"/>
    </source>
</evidence>
<feature type="domain" description="ChsH2 C-terminal OB-fold" evidence="2">
    <location>
        <begin position="383"/>
        <end position="450"/>
    </location>
</feature>
<dbReference type="SUPFAM" id="SSF53901">
    <property type="entry name" value="Thiolase-like"/>
    <property type="match status" value="2"/>
</dbReference>
<accession>A0AAW4PUG1</accession>
<dbReference type="PANTHER" id="PTHR34075">
    <property type="entry name" value="BLR3430 PROTEIN"/>
    <property type="match status" value="1"/>
</dbReference>
<dbReference type="Pfam" id="PF01796">
    <property type="entry name" value="OB_ChsH2_C"/>
    <property type="match status" value="1"/>
</dbReference>
<name>A0AAW4PUG1_9EURY</name>
<keyword evidence="1" id="KW-0414">Isoprene biosynthesis</keyword>
<dbReference type="AlphaFoldDB" id="A0AAW4PUG1"/>
<dbReference type="Proteomes" id="UP001430377">
    <property type="component" value="Unassembled WGS sequence"/>
</dbReference>
<feature type="domain" description="ChsH2 rubredoxin-like zinc ribbon" evidence="3">
    <location>
        <begin position="347"/>
        <end position="376"/>
    </location>
</feature>
<evidence type="ECO:0000259" key="2">
    <source>
        <dbReference type="Pfam" id="PF01796"/>
    </source>
</evidence>
<dbReference type="InterPro" id="IPR012340">
    <property type="entry name" value="NA-bd_OB-fold"/>
</dbReference>
<dbReference type="RefSeq" id="WP_220620175.1">
    <property type="nucleotide sequence ID" value="NZ_RKLR01000012.1"/>
</dbReference>
<proteinExistence type="predicted"/>